<feature type="compositionally biased region" description="Low complexity" evidence="1">
    <location>
        <begin position="28"/>
        <end position="38"/>
    </location>
</feature>
<dbReference type="Proteomes" id="UP000054477">
    <property type="component" value="Unassembled WGS sequence"/>
</dbReference>
<sequence length="63" mass="6371">MVGNADANEDEDAEEGNAAGGARRRRAGGAATANANANGREDKLKRMLAGVEKGAGGKLAECR</sequence>
<reference evidence="2 3" key="1">
    <citation type="submission" date="2014-04" db="EMBL/GenBank/DDBJ databases">
        <authorList>
            <consortium name="DOE Joint Genome Institute"/>
            <person name="Kuo A."/>
            <person name="Kohler A."/>
            <person name="Nagy L.G."/>
            <person name="Floudas D."/>
            <person name="Copeland A."/>
            <person name="Barry K.W."/>
            <person name="Cichocki N."/>
            <person name="Veneault-Fourrey C."/>
            <person name="LaButti K."/>
            <person name="Lindquist E.A."/>
            <person name="Lipzen A."/>
            <person name="Lundell T."/>
            <person name="Morin E."/>
            <person name="Murat C."/>
            <person name="Sun H."/>
            <person name="Tunlid A."/>
            <person name="Henrissat B."/>
            <person name="Grigoriev I.V."/>
            <person name="Hibbett D.S."/>
            <person name="Martin F."/>
            <person name="Nordberg H.P."/>
            <person name="Cantor M.N."/>
            <person name="Hua S.X."/>
        </authorList>
    </citation>
    <scope>NUCLEOTIDE SEQUENCE [LARGE SCALE GENOMIC DNA]</scope>
    <source>
        <strain evidence="2 3">LaAM-08-1</strain>
    </source>
</reference>
<evidence type="ECO:0000256" key="1">
    <source>
        <dbReference type="SAM" id="MobiDB-lite"/>
    </source>
</evidence>
<reference evidence="3" key="2">
    <citation type="submission" date="2015-01" db="EMBL/GenBank/DDBJ databases">
        <title>Evolutionary Origins and Diversification of the Mycorrhizal Mutualists.</title>
        <authorList>
            <consortium name="DOE Joint Genome Institute"/>
            <consortium name="Mycorrhizal Genomics Consortium"/>
            <person name="Kohler A."/>
            <person name="Kuo A."/>
            <person name="Nagy L.G."/>
            <person name="Floudas D."/>
            <person name="Copeland A."/>
            <person name="Barry K.W."/>
            <person name="Cichocki N."/>
            <person name="Veneault-Fourrey C."/>
            <person name="LaButti K."/>
            <person name="Lindquist E.A."/>
            <person name="Lipzen A."/>
            <person name="Lundell T."/>
            <person name="Morin E."/>
            <person name="Murat C."/>
            <person name="Riley R."/>
            <person name="Ohm R."/>
            <person name="Sun H."/>
            <person name="Tunlid A."/>
            <person name="Henrissat B."/>
            <person name="Grigoriev I.V."/>
            <person name="Hibbett D.S."/>
            <person name="Martin F."/>
        </authorList>
    </citation>
    <scope>NUCLEOTIDE SEQUENCE [LARGE SCALE GENOMIC DNA]</scope>
    <source>
        <strain evidence="3">LaAM-08-1</strain>
    </source>
</reference>
<dbReference type="HOGENOM" id="CLU_2886172_0_0_1"/>
<evidence type="ECO:0000313" key="3">
    <source>
        <dbReference type="Proteomes" id="UP000054477"/>
    </source>
</evidence>
<proteinExistence type="predicted"/>
<organism evidence="2 3">
    <name type="scientific">Laccaria amethystina LaAM-08-1</name>
    <dbReference type="NCBI Taxonomy" id="1095629"/>
    <lineage>
        <taxon>Eukaryota</taxon>
        <taxon>Fungi</taxon>
        <taxon>Dikarya</taxon>
        <taxon>Basidiomycota</taxon>
        <taxon>Agaricomycotina</taxon>
        <taxon>Agaricomycetes</taxon>
        <taxon>Agaricomycetidae</taxon>
        <taxon>Agaricales</taxon>
        <taxon>Agaricineae</taxon>
        <taxon>Hydnangiaceae</taxon>
        <taxon>Laccaria</taxon>
    </lineage>
</organism>
<keyword evidence="3" id="KW-1185">Reference proteome</keyword>
<dbReference type="AlphaFoldDB" id="A0A0C9WGW0"/>
<evidence type="ECO:0000313" key="2">
    <source>
        <dbReference type="EMBL" id="KIJ90129.1"/>
    </source>
</evidence>
<name>A0A0C9WGW0_9AGAR</name>
<feature type="region of interest" description="Disordered" evidence="1">
    <location>
        <begin position="1"/>
        <end position="63"/>
    </location>
</feature>
<accession>A0A0C9WGW0</accession>
<dbReference type="EMBL" id="KN839276">
    <property type="protein sequence ID" value="KIJ90129.1"/>
    <property type="molecule type" value="Genomic_DNA"/>
</dbReference>
<protein>
    <submittedName>
        <fullName evidence="2">Uncharacterized protein</fullName>
    </submittedName>
</protein>
<gene>
    <name evidence="2" type="ORF">K443DRAFT_686944</name>
</gene>